<dbReference type="STRING" id="64571.A0A1Y2GR74"/>
<dbReference type="PROSITE" id="PS00670">
    <property type="entry name" value="D_2_HYDROXYACID_DH_2"/>
    <property type="match status" value="1"/>
</dbReference>
<evidence type="ECO:0000256" key="1">
    <source>
        <dbReference type="ARBA" id="ARBA00005854"/>
    </source>
</evidence>
<dbReference type="Pfam" id="PF00389">
    <property type="entry name" value="2-Hacid_dh"/>
    <property type="match status" value="1"/>
</dbReference>
<dbReference type="GO" id="GO:0005829">
    <property type="term" value="C:cytosol"/>
    <property type="evidence" value="ECO:0007669"/>
    <property type="project" value="TreeGrafter"/>
</dbReference>
<comment type="caution">
    <text evidence="7">The sequence shown here is derived from an EMBL/GenBank/DDBJ whole genome shotgun (WGS) entry which is preliminary data.</text>
</comment>
<dbReference type="InterPro" id="IPR006139">
    <property type="entry name" value="D-isomer_2_OHA_DH_cat_dom"/>
</dbReference>
<dbReference type="InterPro" id="IPR029753">
    <property type="entry name" value="D-isomer_DH_CS"/>
</dbReference>
<dbReference type="Pfam" id="PF02826">
    <property type="entry name" value="2-Hacid_dh_C"/>
    <property type="match status" value="1"/>
</dbReference>
<dbReference type="CDD" id="cd12168">
    <property type="entry name" value="Mand_dh_like"/>
    <property type="match status" value="1"/>
</dbReference>
<evidence type="ECO:0000313" key="8">
    <source>
        <dbReference type="Proteomes" id="UP000193648"/>
    </source>
</evidence>
<reference evidence="7 8" key="1">
    <citation type="submission" date="2016-07" db="EMBL/GenBank/DDBJ databases">
        <title>Pervasive Adenine N6-methylation of Active Genes in Fungi.</title>
        <authorList>
            <consortium name="DOE Joint Genome Institute"/>
            <person name="Mondo S.J."/>
            <person name="Dannebaum R.O."/>
            <person name="Kuo R.C."/>
            <person name="Labutti K."/>
            <person name="Haridas S."/>
            <person name="Kuo A."/>
            <person name="Salamov A."/>
            <person name="Ahrendt S.R."/>
            <person name="Lipzen A."/>
            <person name="Sullivan W."/>
            <person name="Andreopoulos W.B."/>
            <person name="Clum A."/>
            <person name="Lindquist E."/>
            <person name="Daum C."/>
            <person name="Ramamoorthy G.K."/>
            <person name="Gryganskyi A."/>
            <person name="Culley D."/>
            <person name="Magnuson J.K."/>
            <person name="James T.Y."/>
            <person name="O'Malley M.A."/>
            <person name="Stajich J.E."/>
            <person name="Spatafora J.W."/>
            <person name="Visel A."/>
            <person name="Grigoriev I.V."/>
        </authorList>
    </citation>
    <scope>NUCLEOTIDE SEQUENCE [LARGE SCALE GENOMIC DNA]</scope>
    <source>
        <strain evidence="7 8">NRRL 3116</strain>
    </source>
</reference>
<keyword evidence="3" id="KW-0520">NAD</keyword>
<dbReference type="SUPFAM" id="SSF52283">
    <property type="entry name" value="Formate/glycerate dehydrogenase catalytic domain-like"/>
    <property type="match status" value="1"/>
</dbReference>
<dbReference type="PANTHER" id="PTHR10996:SF257">
    <property type="entry name" value="GLYOXYLATE REDUCTASE 1"/>
    <property type="match status" value="1"/>
</dbReference>
<evidence type="ECO:0000256" key="4">
    <source>
        <dbReference type="RuleBase" id="RU003719"/>
    </source>
</evidence>
<evidence type="ECO:0000259" key="5">
    <source>
        <dbReference type="Pfam" id="PF00389"/>
    </source>
</evidence>
<dbReference type="GO" id="GO:0016618">
    <property type="term" value="F:hydroxypyruvate reductase [NAD(P)H] activity"/>
    <property type="evidence" value="ECO:0007669"/>
    <property type="project" value="TreeGrafter"/>
</dbReference>
<sequence length="350" mass="38662">MTKENILFMGTVRHAKAQEAELAAKYNIYYAGSTRELLEEQLKNAKRQGLTFKALYRGYASHYTLGRVDGPLLGLFSPGLELISSVGAGYDFVDVVVATRNKQWVTNTPGVVDDATADATILLMLSTLRRYYEIEYAMRNGLTPTQKPRIGRDPTNMTLGIVGLGGIGKAVAKRALSLGMKVIYYNRRPISIPSSPSENTTEKEYSFLRDVEYVASLDQLLQTADVVSIHVPLSPETHHLFGKDQFLKMKQGSYLINTSRGPVVDEEALVQALESGHLAGAGLDVYENEPKVHPKLLKNMNVALMPHLGAFTIETITKMETLSMKNIDLYFSTGSLLTPVNNFNKKGTLP</sequence>
<evidence type="ECO:0000313" key="7">
    <source>
        <dbReference type="EMBL" id="ORZ20034.1"/>
    </source>
</evidence>
<name>A0A1Y2GR74_9FUNG</name>
<dbReference type="InterPro" id="IPR050223">
    <property type="entry name" value="D-isomer_2-hydroxyacid_DH"/>
</dbReference>
<dbReference type="PANTHER" id="PTHR10996">
    <property type="entry name" value="2-HYDROXYACID DEHYDROGENASE-RELATED"/>
    <property type="match status" value="1"/>
</dbReference>
<evidence type="ECO:0000259" key="6">
    <source>
        <dbReference type="Pfam" id="PF02826"/>
    </source>
</evidence>
<keyword evidence="8" id="KW-1185">Reference proteome</keyword>
<dbReference type="InterPro" id="IPR029752">
    <property type="entry name" value="D-isomer_DH_CS1"/>
</dbReference>
<gene>
    <name evidence="7" type="ORF">BCR41DRAFT_421145</name>
</gene>
<dbReference type="PROSITE" id="PS00671">
    <property type="entry name" value="D_2_HYDROXYACID_DH_3"/>
    <property type="match status" value="1"/>
</dbReference>
<dbReference type="FunFam" id="3.40.50.720:FF:000203">
    <property type="entry name" value="D-3-phosphoglycerate dehydrogenase (SerA)"/>
    <property type="match status" value="1"/>
</dbReference>
<dbReference type="PROSITE" id="PS00065">
    <property type="entry name" value="D_2_HYDROXYACID_DH_1"/>
    <property type="match status" value="1"/>
</dbReference>
<keyword evidence="2 4" id="KW-0560">Oxidoreductase</keyword>
<dbReference type="InParanoid" id="A0A1Y2GR74"/>
<proteinExistence type="inferred from homology"/>
<dbReference type="RefSeq" id="XP_021882574.1">
    <property type="nucleotide sequence ID" value="XM_022029988.1"/>
</dbReference>
<dbReference type="InterPro" id="IPR036291">
    <property type="entry name" value="NAD(P)-bd_dom_sf"/>
</dbReference>
<dbReference type="InterPro" id="IPR006140">
    <property type="entry name" value="D-isomer_DH_NAD-bd"/>
</dbReference>
<accession>A0A1Y2GR74</accession>
<dbReference type="OrthoDB" id="298012at2759"/>
<dbReference type="AlphaFoldDB" id="A0A1Y2GR74"/>
<evidence type="ECO:0000256" key="3">
    <source>
        <dbReference type="ARBA" id="ARBA00023027"/>
    </source>
</evidence>
<dbReference type="GeneID" id="33571831"/>
<feature type="domain" description="D-isomer specific 2-hydroxyacid dehydrogenase NAD-binding" evidence="6">
    <location>
        <begin position="122"/>
        <end position="309"/>
    </location>
</feature>
<dbReference type="GO" id="GO:0030267">
    <property type="term" value="F:glyoxylate reductase (NADPH) activity"/>
    <property type="evidence" value="ECO:0007669"/>
    <property type="project" value="TreeGrafter"/>
</dbReference>
<comment type="similarity">
    <text evidence="1 4">Belongs to the D-isomer specific 2-hydroxyacid dehydrogenase family.</text>
</comment>
<dbReference type="SUPFAM" id="SSF51735">
    <property type="entry name" value="NAD(P)-binding Rossmann-fold domains"/>
    <property type="match status" value="1"/>
</dbReference>
<dbReference type="Gene3D" id="3.40.50.720">
    <property type="entry name" value="NAD(P)-binding Rossmann-like Domain"/>
    <property type="match status" value="2"/>
</dbReference>
<feature type="domain" description="D-isomer specific 2-hydroxyacid dehydrogenase catalytic" evidence="5">
    <location>
        <begin position="67"/>
        <end position="341"/>
    </location>
</feature>
<protein>
    <submittedName>
        <fullName evidence="7">Glyoxylate reductase</fullName>
    </submittedName>
</protein>
<dbReference type="GO" id="GO:0051287">
    <property type="term" value="F:NAD binding"/>
    <property type="evidence" value="ECO:0007669"/>
    <property type="project" value="InterPro"/>
</dbReference>
<dbReference type="EMBL" id="MCFF01000013">
    <property type="protein sequence ID" value="ORZ20034.1"/>
    <property type="molecule type" value="Genomic_DNA"/>
</dbReference>
<evidence type="ECO:0000256" key="2">
    <source>
        <dbReference type="ARBA" id="ARBA00023002"/>
    </source>
</evidence>
<dbReference type="Proteomes" id="UP000193648">
    <property type="component" value="Unassembled WGS sequence"/>
</dbReference>
<organism evidence="7 8">
    <name type="scientific">Lobosporangium transversale</name>
    <dbReference type="NCBI Taxonomy" id="64571"/>
    <lineage>
        <taxon>Eukaryota</taxon>
        <taxon>Fungi</taxon>
        <taxon>Fungi incertae sedis</taxon>
        <taxon>Mucoromycota</taxon>
        <taxon>Mortierellomycotina</taxon>
        <taxon>Mortierellomycetes</taxon>
        <taxon>Mortierellales</taxon>
        <taxon>Mortierellaceae</taxon>
        <taxon>Lobosporangium</taxon>
    </lineage>
</organism>